<keyword evidence="1" id="KW-1133">Transmembrane helix</keyword>
<sequence length="243" mass="27289">MSSDNKSTGRVLLQPTSVKESRLFPFARCFRRWQLGLSTSDATPSISWGEASFLRFLGSRTHHLVFLYLCCGCQLLIFHGWTLGLLGTWQSLRGGHGHFFVCWRAIDHNGGYLGNMTHQALPSGHSSWIPNKDSFMHQNTHIVFRWYNAHSFSCGSRLSNAKASSKLVSNPTVRCLPGRHLSSHPTRHRMLSAKPRTACQFLLVETLSTPPMAQVPCGIACSRRGRNLEKWNPRGPWGCRVDG</sequence>
<reference evidence="2 3" key="1">
    <citation type="submission" date="2018-02" db="EMBL/GenBank/DDBJ databases">
        <title>The genomes of Aspergillus section Nigri reveals drivers in fungal speciation.</title>
        <authorList>
            <consortium name="DOE Joint Genome Institute"/>
            <person name="Vesth T.C."/>
            <person name="Nybo J."/>
            <person name="Theobald S."/>
            <person name="Brandl J."/>
            <person name="Frisvad J.C."/>
            <person name="Nielsen K.F."/>
            <person name="Lyhne E.K."/>
            <person name="Kogle M.E."/>
            <person name="Kuo A."/>
            <person name="Riley R."/>
            <person name="Clum A."/>
            <person name="Nolan M."/>
            <person name="Lipzen A."/>
            <person name="Salamov A."/>
            <person name="Henrissat B."/>
            <person name="Wiebenga A."/>
            <person name="De vries R.P."/>
            <person name="Grigoriev I.V."/>
            <person name="Mortensen U.H."/>
            <person name="Andersen M.R."/>
            <person name="Baker S.E."/>
        </authorList>
    </citation>
    <scope>NUCLEOTIDE SEQUENCE [LARGE SCALE GENOMIC DNA]</scope>
    <source>
        <strain evidence="2 3">CBS 121057</strain>
    </source>
</reference>
<gene>
    <name evidence="2" type="ORF">BO78DRAFT_29900</name>
</gene>
<dbReference type="Proteomes" id="UP000248423">
    <property type="component" value="Unassembled WGS sequence"/>
</dbReference>
<name>A0A319F6G7_ASPSB</name>
<dbReference type="EMBL" id="KZ826433">
    <property type="protein sequence ID" value="PYI00833.1"/>
    <property type="molecule type" value="Genomic_DNA"/>
</dbReference>
<dbReference type="AlphaFoldDB" id="A0A319F6G7"/>
<feature type="transmembrane region" description="Helical" evidence="1">
    <location>
        <begin position="65"/>
        <end position="86"/>
    </location>
</feature>
<keyword evidence="1" id="KW-0812">Transmembrane</keyword>
<protein>
    <submittedName>
        <fullName evidence="2">Uncharacterized protein</fullName>
    </submittedName>
</protein>
<evidence type="ECO:0000313" key="2">
    <source>
        <dbReference type="EMBL" id="PYI00833.1"/>
    </source>
</evidence>
<organism evidence="2 3">
    <name type="scientific">Aspergillus sclerotiicarbonarius (strain CBS 121057 / IBT 28362)</name>
    <dbReference type="NCBI Taxonomy" id="1448318"/>
    <lineage>
        <taxon>Eukaryota</taxon>
        <taxon>Fungi</taxon>
        <taxon>Dikarya</taxon>
        <taxon>Ascomycota</taxon>
        <taxon>Pezizomycotina</taxon>
        <taxon>Eurotiomycetes</taxon>
        <taxon>Eurotiomycetidae</taxon>
        <taxon>Eurotiales</taxon>
        <taxon>Aspergillaceae</taxon>
        <taxon>Aspergillus</taxon>
        <taxon>Aspergillus subgen. Circumdati</taxon>
    </lineage>
</organism>
<accession>A0A319F6G7</accession>
<dbReference type="VEuPathDB" id="FungiDB:BO78DRAFT_29900"/>
<evidence type="ECO:0000256" key="1">
    <source>
        <dbReference type="SAM" id="Phobius"/>
    </source>
</evidence>
<keyword evidence="3" id="KW-1185">Reference proteome</keyword>
<keyword evidence="1" id="KW-0472">Membrane</keyword>
<proteinExistence type="predicted"/>
<evidence type="ECO:0000313" key="3">
    <source>
        <dbReference type="Proteomes" id="UP000248423"/>
    </source>
</evidence>